<dbReference type="GeneID" id="54302781"/>
<evidence type="ECO:0000313" key="1">
    <source>
        <dbReference type="EMBL" id="KAF2138816.1"/>
    </source>
</evidence>
<dbReference type="AlphaFoldDB" id="A0A6A6B4N7"/>
<keyword evidence="2" id="KW-1185">Reference proteome</keyword>
<sequence>MSPHKPVGPGELGCWPSWSWNLRQQNDSAPTRSRKDMFTGNSKSFFDLPRELRDMVYDYVIYDRSVTKNFYREKAIFRGNIYRKMLVNKQMRSEILARLARKYWVFDLKKPKTIRRAQRFFHIMGDENINHMSKIGICVKHRVFVATFPESHVETWYFDSAFLFDLRDPQQFSGYDLNGLDPTPRFPLSNRISIVNEHMVNILKPIYQKRIERTLTVRDMTSLFDNILEHSANRYYAKAKRRRYLGHSCMFLDTLFCFRRNNLA</sequence>
<evidence type="ECO:0000313" key="2">
    <source>
        <dbReference type="Proteomes" id="UP000799438"/>
    </source>
</evidence>
<gene>
    <name evidence="1" type="ORF">K452DRAFT_338299</name>
</gene>
<organism evidence="1 2">
    <name type="scientific">Aplosporella prunicola CBS 121167</name>
    <dbReference type="NCBI Taxonomy" id="1176127"/>
    <lineage>
        <taxon>Eukaryota</taxon>
        <taxon>Fungi</taxon>
        <taxon>Dikarya</taxon>
        <taxon>Ascomycota</taxon>
        <taxon>Pezizomycotina</taxon>
        <taxon>Dothideomycetes</taxon>
        <taxon>Dothideomycetes incertae sedis</taxon>
        <taxon>Botryosphaeriales</taxon>
        <taxon>Aplosporellaceae</taxon>
        <taxon>Aplosporella</taxon>
    </lineage>
</organism>
<dbReference type="RefSeq" id="XP_033394529.1">
    <property type="nucleotide sequence ID" value="XM_033545281.1"/>
</dbReference>
<name>A0A6A6B4N7_9PEZI</name>
<protein>
    <submittedName>
        <fullName evidence="1">Uncharacterized protein</fullName>
    </submittedName>
</protein>
<dbReference type="Proteomes" id="UP000799438">
    <property type="component" value="Unassembled WGS sequence"/>
</dbReference>
<accession>A0A6A6B4N7</accession>
<reference evidence="1" key="1">
    <citation type="journal article" date="2020" name="Stud. Mycol.">
        <title>101 Dothideomycetes genomes: a test case for predicting lifestyles and emergence of pathogens.</title>
        <authorList>
            <person name="Haridas S."/>
            <person name="Albert R."/>
            <person name="Binder M."/>
            <person name="Bloem J."/>
            <person name="Labutti K."/>
            <person name="Salamov A."/>
            <person name="Andreopoulos B."/>
            <person name="Baker S."/>
            <person name="Barry K."/>
            <person name="Bills G."/>
            <person name="Bluhm B."/>
            <person name="Cannon C."/>
            <person name="Castanera R."/>
            <person name="Culley D."/>
            <person name="Daum C."/>
            <person name="Ezra D."/>
            <person name="Gonzalez J."/>
            <person name="Henrissat B."/>
            <person name="Kuo A."/>
            <person name="Liang C."/>
            <person name="Lipzen A."/>
            <person name="Lutzoni F."/>
            <person name="Magnuson J."/>
            <person name="Mondo S."/>
            <person name="Nolan M."/>
            <person name="Ohm R."/>
            <person name="Pangilinan J."/>
            <person name="Park H.-J."/>
            <person name="Ramirez L."/>
            <person name="Alfaro M."/>
            <person name="Sun H."/>
            <person name="Tritt A."/>
            <person name="Yoshinaga Y."/>
            <person name="Zwiers L.-H."/>
            <person name="Turgeon B."/>
            <person name="Goodwin S."/>
            <person name="Spatafora J."/>
            <person name="Crous P."/>
            <person name="Grigoriev I."/>
        </authorList>
    </citation>
    <scope>NUCLEOTIDE SEQUENCE</scope>
    <source>
        <strain evidence="1">CBS 121167</strain>
    </source>
</reference>
<dbReference type="EMBL" id="ML995495">
    <property type="protein sequence ID" value="KAF2138816.1"/>
    <property type="molecule type" value="Genomic_DNA"/>
</dbReference>
<proteinExistence type="predicted"/>
<dbReference type="OrthoDB" id="4217619at2759"/>